<evidence type="ECO:0000259" key="2">
    <source>
        <dbReference type="PROSITE" id="PS50833"/>
    </source>
</evidence>
<organism evidence="3 4">
    <name type="scientific">Septoria linicola</name>
    <dbReference type="NCBI Taxonomy" id="215465"/>
    <lineage>
        <taxon>Eukaryota</taxon>
        <taxon>Fungi</taxon>
        <taxon>Dikarya</taxon>
        <taxon>Ascomycota</taxon>
        <taxon>Pezizomycotina</taxon>
        <taxon>Dothideomycetes</taxon>
        <taxon>Dothideomycetidae</taxon>
        <taxon>Mycosphaerellales</taxon>
        <taxon>Mycosphaerellaceae</taxon>
        <taxon>Septoria</taxon>
    </lineage>
</organism>
<feature type="compositionally biased region" description="Acidic residues" evidence="1">
    <location>
        <begin position="112"/>
        <end position="150"/>
    </location>
</feature>
<dbReference type="InterPro" id="IPR044281">
    <property type="entry name" value="IMP4/RPF1"/>
</dbReference>
<dbReference type="FunFam" id="3.40.50.10480:FF:000005">
    <property type="entry name" value="Similar to RNA processing factor 1"/>
    <property type="match status" value="1"/>
</dbReference>
<feature type="compositionally biased region" description="Low complexity" evidence="1">
    <location>
        <begin position="162"/>
        <end position="172"/>
    </location>
</feature>
<sequence>MAGFNPTKIGNKLKRNEQHLKAKKEKENAKRDDRLRRRRHEDKNPHLRDQRRAKNVPATIDAKRTWDEIDSGDEDDAGLGKAFDILDPKRRKLESVADQSELLPEAAKEDADVPDADAEDVLPSEDEDHDSMLDSDSEGEQSGDEEENEDGVSSKPTKRAPSEAPSIAPSAATGVTDLTVRPEALKAKFPSLFEDSDRDPKVLITTSINSTLHHEAQLLTGLFPNSKYIRRTAHFHSYKYSVREICAYASDAERAYTHVVVLNEDLKKPKGIDIVHLPNGPMFHFSISKWIPGNKLPGHGNPTFHYPELILNGFRTPLGLLTAHLFKSLFPSRPEIQGRQVLTLHNQRDYIFLRRHRYVFRDKRGTEKPIQGADGKPMKGAEDIRVGLQELGPRFTMKLRRVDKGIQKASGQEWQWKAGDEKVRTRFSL</sequence>
<feature type="region of interest" description="Disordered" evidence="1">
    <location>
        <begin position="1"/>
        <end position="175"/>
    </location>
</feature>
<keyword evidence="4" id="KW-1185">Reference proteome</keyword>
<dbReference type="GO" id="GO:0005730">
    <property type="term" value="C:nucleolus"/>
    <property type="evidence" value="ECO:0007669"/>
    <property type="project" value="TreeGrafter"/>
</dbReference>
<dbReference type="GO" id="GO:0000470">
    <property type="term" value="P:maturation of LSU-rRNA"/>
    <property type="evidence" value="ECO:0007669"/>
    <property type="project" value="TreeGrafter"/>
</dbReference>
<accession>A0A9Q9EIT9</accession>
<feature type="domain" description="Brix" evidence="2">
    <location>
        <begin position="200"/>
        <end position="408"/>
    </location>
</feature>
<feature type="compositionally biased region" description="Acidic residues" evidence="1">
    <location>
        <begin position="68"/>
        <end position="77"/>
    </location>
</feature>
<evidence type="ECO:0000256" key="1">
    <source>
        <dbReference type="SAM" id="MobiDB-lite"/>
    </source>
</evidence>
<proteinExistence type="predicted"/>
<dbReference type="GO" id="GO:0042134">
    <property type="term" value="F:rRNA primary transcript binding"/>
    <property type="evidence" value="ECO:0007669"/>
    <property type="project" value="InterPro"/>
</dbReference>
<dbReference type="InterPro" id="IPR007109">
    <property type="entry name" value="Brix"/>
</dbReference>
<dbReference type="Proteomes" id="UP001056384">
    <property type="component" value="Chromosome 3"/>
</dbReference>
<evidence type="ECO:0000313" key="4">
    <source>
        <dbReference type="Proteomes" id="UP001056384"/>
    </source>
</evidence>
<protein>
    <submittedName>
        <fullName evidence="3">U3 snoRNP protein/Ribosome production factor 1</fullName>
    </submittedName>
</protein>
<dbReference type="SUPFAM" id="SSF52954">
    <property type="entry name" value="Class II aaRS ABD-related"/>
    <property type="match status" value="1"/>
</dbReference>
<dbReference type="Gene3D" id="3.40.50.10480">
    <property type="entry name" value="Probable brix-domain ribosomal biogenesis protein"/>
    <property type="match status" value="1"/>
</dbReference>
<name>A0A9Q9EIT9_9PEZI</name>
<dbReference type="GO" id="GO:0030687">
    <property type="term" value="C:preribosome, large subunit precursor"/>
    <property type="evidence" value="ECO:0007669"/>
    <property type="project" value="TreeGrafter"/>
</dbReference>
<reference evidence="3" key="1">
    <citation type="submission" date="2022-06" db="EMBL/GenBank/DDBJ databases">
        <title>Complete genome sequences of two strains of the flax pathogen Septoria linicola.</title>
        <authorList>
            <person name="Lapalu N."/>
            <person name="Simon A."/>
            <person name="Demenou B."/>
            <person name="Paumier D."/>
            <person name="Guillot M.-P."/>
            <person name="Gout L."/>
            <person name="Valade R."/>
        </authorList>
    </citation>
    <scope>NUCLEOTIDE SEQUENCE</scope>
    <source>
        <strain evidence="3">SE15195</strain>
    </source>
</reference>
<dbReference type="PROSITE" id="PS50833">
    <property type="entry name" value="BRIX"/>
    <property type="match status" value="1"/>
</dbReference>
<dbReference type="SMART" id="SM00879">
    <property type="entry name" value="Brix"/>
    <property type="match status" value="1"/>
</dbReference>
<feature type="compositionally biased region" description="Basic and acidic residues" evidence="1">
    <location>
        <begin position="14"/>
        <end position="52"/>
    </location>
</feature>
<gene>
    <name evidence="3" type="ORF">Slin15195_G047260</name>
</gene>
<dbReference type="GO" id="GO:0000460">
    <property type="term" value="P:maturation of 5.8S rRNA"/>
    <property type="evidence" value="ECO:0007669"/>
    <property type="project" value="TreeGrafter"/>
</dbReference>
<dbReference type="PANTHER" id="PTHR22734:SF3">
    <property type="entry name" value="RIBOSOME PRODUCTION FACTOR 1"/>
    <property type="match status" value="1"/>
</dbReference>
<dbReference type="EMBL" id="CP099420">
    <property type="protein sequence ID" value="USW51407.1"/>
    <property type="molecule type" value="Genomic_DNA"/>
</dbReference>
<dbReference type="Pfam" id="PF04427">
    <property type="entry name" value="Brix"/>
    <property type="match status" value="1"/>
</dbReference>
<dbReference type="AlphaFoldDB" id="A0A9Q9EIT9"/>
<evidence type="ECO:0000313" key="3">
    <source>
        <dbReference type="EMBL" id="USW51407.1"/>
    </source>
</evidence>
<dbReference type="PANTHER" id="PTHR22734">
    <property type="entry name" value="U3 SMALL NUCLEOLAR RIBONUCLEOPROTEIN PROTEIN IMP4"/>
    <property type="match status" value="1"/>
</dbReference>